<dbReference type="STRING" id="546269.HMPREF0389_00314"/>
<evidence type="ECO:0000256" key="7">
    <source>
        <dbReference type="ARBA" id="ARBA00023163"/>
    </source>
</evidence>
<keyword evidence="7 8" id="KW-0804">Transcription</keyword>
<protein>
    <recommendedName>
        <fullName evidence="8">Transcriptional repressor NrdR</fullName>
    </recommendedName>
</protein>
<dbReference type="InterPro" id="IPR055173">
    <property type="entry name" value="NrdR-like_N"/>
</dbReference>
<keyword evidence="3 8" id="KW-0862">Zinc</keyword>
<gene>
    <name evidence="8 10" type="primary">nrdR</name>
    <name evidence="10" type="ordered locus">HMPREF0389_00314</name>
</gene>
<dbReference type="RefSeq" id="WP_014261993.1">
    <property type="nucleotide sequence ID" value="NC_016630.1"/>
</dbReference>
<keyword evidence="5 8" id="KW-0805">Transcription regulation</keyword>
<evidence type="ECO:0000313" key="11">
    <source>
        <dbReference type="Proteomes" id="UP000007468"/>
    </source>
</evidence>
<dbReference type="eggNOG" id="COG1327">
    <property type="taxonomic scope" value="Bacteria"/>
</dbReference>
<evidence type="ECO:0000256" key="5">
    <source>
        <dbReference type="ARBA" id="ARBA00023015"/>
    </source>
</evidence>
<accession>D6GRV8</accession>
<dbReference type="GO" id="GO:0008270">
    <property type="term" value="F:zinc ion binding"/>
    <property type="evidence" value="ECO:0007669"/>
    <property type="project" value="UniProtKB-UniRule"/>
</dbReference>
<dbReference type="NCBIfam" id="TIGR00244">
    <property type="entry name" value="transcriptional regulator NrdR"/>
    <property type="match status" value="1"/>
</dbReference>
<sequence>MKCPFCNSVDSKVVDSRHTDENNAIRRRRECEVCKRRFTTYEKIEEIILIVEKKDKTREYFDREKVLRGIVQSCQKRPVSFEQMEEIVNDVERSLFHSMKREVKSELIGEMVMNHLKDLDDVAYVRFASVYREFKDLNSFQKELEHILQEKENK</sequence>
<dbReference type="EMBL" id="CP002390">
    <property type="protein sequence ID" value="EFE28399.1"/>
    <property type="molecule type" value="Genomic_DNA"/>
</dbReference>
<evidence type="ECO:0000256" key="8">
    <source>
        <dbReference type="HAMAP-Rule" id="MF_00440"/>
    </source>
</evidence>
<evidence type="ECO:0000259" key="9">
    <source>
        <dbReference type="PROSITE" id="PS51161"/>
    </source>
</evidence>
<evidence type="ECO:0000256" key="1">
    <source>
        <dbReference type="ARBA" id="ARBA00022491"/>
    </source>
</evidence>
<keyword evidence="1 8" id="KW-0678">Repressor</keyword>
<proteinExistence type="inferred from homology"/>
<dbReference type="GO" id="GO:0045892">
    <property type="term" value="P:negative regulation of DNA-templated transcription"/>
    <property type="evidence" value="ECO:0007669"/>
    <property type="project" value="UniProtKB-UniRule"/>
</dbReference>
<keyword evidence="11" id="KW-1185">Reference proteome</keyword>
<evidence type="ECO:0000256" key="3">
    <source>
        <dbReference type="ARBA" id="ARBA00022833"/>
    </source>
</evidence>
<dbReference type="InterPro" id="IPR005144">
    <property type="entry name" value="ATP-cone_dom"/>
</dbReference>
<reference evidence="11" key="1">
    <citation type="submission" date="2010-12" db="EMBL/GenBank/DDBJ databases">
        <title>The genome sequence of Filifactor alocis strain ATCC 35896.</title>
        <authorList>
            <consortium name="The Broad Institute Genome Sequencing Platform"/>
            <person name="Ward D."/>
            <person name="Earl A."/>
            <person name="Feldgarden M."/>
            <person name="Young S.K."/>
            <person name="Gargeya S."/>
            <person name="Zeng Q."/>
            <person name="Alvarado L."/>
            <person name="Berlin A."/>
            <person name="Bochicchio J."/>
            <person name="Chapman S.B."/>
            <person name="Chen Z."/>
            <person name="Freedman E."/>
            <person name="Gellesch M."/>
            <person name="Goldberg J."/>
            <person name="Griggs A."/>
            <person name="Gujja S."/>
            <person name="Heilman E."/>
            <person name="Heiman D."/>
            <person name="Howarth C."/>
            <person name="Mehta T."/>
            <person name="Neiman D."/>
            <person name="Pearson M."/>
            <person name="Roberts A."/>
            <person name="Saif S."/>
            <person name="Shea T."/>
            <person name="Shenoy N."/>
            <person name="Sisk P."/>
            <person name="Stolte C."/>
            <person name="Sykes S."/>
            <person name="White J."/>
            <person name="Yandava C."/>
            <person name="Izard J."/>
            <person name="Blanton J.M."/>
            <person name="Baranova O.V."/>
            <person name="Tanner A.C."/>
            <person name="Dewhirst F.E."/>
            <person name="Haas B."/>
            <person name="Nusbaum C."/>
            <person name="Birren B."/>
        </authorList>
    </citation>
    <scope>NUCLEOTIDE SEQUENCE [LARGE SCALE GENOMIC DNA]</scope>
    <source>
        <strain evidence="11">ATCC 35896 / D40 B5</strain>
    </source>
</reference>
<dbReference type="Pfam" id="PF22811">
    <property type="entry name" value="Zn_ribbon_NrdR"/>
    <property type="match status" value="1"/>
</dbReference>
<comment type="cofactor">
    <cofactor evidence="8">
        <name>Zn(2+)</name>
        <dbReference type="ChEBI" id="CHEBI:29105"/>
    </cofactor>
    <text evidence="8">Binds 1 zinc ion.</text>
</comment>
<comment type="similarity">
    <text evidence="8">Belongs to the NrdR family.</text>
</comment>
<evidence type="ECO:0000313" key="10">
    <source>
        <dbReference type="EMBL" id="EFE28399.1"/>
    </source>
</evidence>
<evidence type="ECO:0000256" key="4">
    <source>
        <dbReference type="ARBA" id="ARBA00022840"/>
    </source>
</evidence>
<dbReference type="AlphaFoldDB" id="D6GRV8"/>
<organism evidence="10 11">
    <name type="scientific">Filifactor alocis (strain ATCC 35896 / CCUG 47790 / D40 B5)</name>
    <name type="common">Fusobacterium alocis</name>
    <dbReference type="NCBI Taxonomy" id="546269"/>
    <lineage>
        <taxon>Bacteria</taxon>
        <taxon>Bacillati</taxon>
        <taxon>Bacillota</taxon>
        <taxon>Clostridia</taxon>
        <taxon>Peptostreptococcales</taxon>
        <taxon>Filifactoraceae</taxon>
        <taxon>Filifactor</taxon>
    </lineage>
</organism>
<dbReference type="GO" id="GO:0003677">
    <property type="term" value="F:DNA binding"/>
    <property type="evidence" value="ECO:0007669"/>
    <property type="project" value="UniProtKB-KW"/>
</dbReference>
<keyword evidence="2 8" id="KW-0547">Nucleotide-binding</keyword>
<evidence type="ECO:0000256" key="2">
    <source>
        <dbReference type="ARBA" id="ARBA00022741"/>
    </source>
</evidence>
<dbReference type="OrthoDB" id="9807461at2"/>
<dbReference type="PANTHER" id="PTHR30455">
    <property type="entry name" value="TRANSCRIPTIONAL REPRESSOR NRDR"/>
    <property type="match status" value="1"/>
</dbReference>
<dbReference type="PANTHER" id="PTHR30455:SF2">
    <property type="entry name" value="TRANSCRIPTIONAL REPRESSOR NRDR"/>
    <property type="match status" value="1"/>
</dbReference>
<comment type="function">
    <text evidence="8">Negatively regulates transcription of bacterial ribonucleotide reductase nrd genes and operons by binding to NrdR-boxes.</text>
</comment>
<feature type="zinc finger region" evidence="8">
    <location>
        <begin position="3"/>
        <end position="34"/>
    </location>
</feature>
<dbReference type="KEGG" id="faa:HMPREF0389_00314"/>
<evidence type="ECO:0000256" key="6">
    <source>
        <dbReference type="ARBA" id="ARBA00023125"/>
    </source>
</evidence>
<keyword evidence="8" id="KW-0863">Zinc-finger</keyword>
<keyword evidence="8" id="KW-0479">Metal-binding</keyword>
<keyword evidence="6 8" id="KW-0238">DNA-binding</keyword>
<dbReference type="Proteomes" id="UP000007468">
    <property type="component" value="Chromosome"/>
</dbReference>
<name>D6GRV8_FILAD</name>
<feature type="domain" description="ATP-cone" evidence="9">
    <location>
        <begin position="49"/>
        <end position="139"/>
    </location>
</feature>
<dbReference type="GO" id="GO:0005524">
    <property type="term" value="F:ATP binding"/>
    <property type="evidence" value="ECO:0007669"/>
    <property type="project" value="UniProtKB-UniRule"/>
</dbReference>
<dbReference type="HAMAP" id="MF_00440">
    <property type="entry name" value="NrdR"/>
    <property type="match status" value="1"/>
</dbReference>
<keyword evidence="4 8" id="KW-0067">ATP-binding</keyword>
<dbReference type="InterPro" id="IPR003796">
    <property type="entry name" value="RNR_NrdR-like"/>
</dbReference>
<dbReference type="PATRIC" id="fig|546269.5.peg.341"/>
<dbReference type="Pfam" id="PF03477">
    <property type="entry name" value="ATP-cone"/>
    <property type="match status" value="1"/>
</dbReference>
<dbReference type="PROSITE" id="PS51161">
    <property type="entry name" value="ATP_CONE"/>
    <property type="match status" value="1"/>
</dbReference>